<evidence type="ECO:0000313" key="2">
    <source>
        <dbReference type="EMBL" id="KAF0722552.1"/>
    </source>
</evidence>
<feature type="domain" description="DDE-1" evidence="1">
    <location>
        <begin position="275"/>
        <end position="442"/>
    </location>
</feature>
<dbReference type="InterPro" id="IPR050863">
    <property type="entry name" value="CenT-Element_Derived"/>
</dbReference>
<dbReference type="AlphaFoldDB" id="A0A6G0XEN3"/>
<dbReference type="PANTHER" id="PTHR19303">
    <property type="entry name" value="TRANSPOSON"/>
    <property type="match status" value="1"/>
</dbReference>
<dbReference type="GO" id="GO:0005634">
    <property type="term" value="C:nucleus"/>
    <property type="evidence" value="ECO:0007669"/>
    <property type="project" value="TreeGrafter"/>
</dbReference>
<dbReference type="InterPro" id="IPR036397">
    <property type="entry name" value="RNaseH_sf"/>
</dbReference>
<dbReference type="EMBL" id="VJMJ01000331">
    <property type="protein sequence ID" value="KAF0722552.1"/>
    <property type="molecule type" value="Genomic_DNA"/>
</dbReference>
<protein>
    <recommendedName>
        <fullName evidence="1">DDE-1 domain-containing protein</fullName>
    </recommendedName>
</protein>
<sequence>MCGGSAHHLCSNEYFASVLVEPPYDAACCSKSCADQYIVEEALHDAVIMSDEKSIVKRSTRLLSRQNRRYFVRDRIRLLELFSTMDIPNIKQFCREQDIPRQTFSGWLTKSSTYMNCHATAKQKSLGGQGQVESIPFGNELVTFMKDVRREEHVLTTAHMITWIKTHHGKWLDRYIAMKKDDASGYNTLMRLCQRFAHRHGFSQRVACVSRARQQELDETHRSFARQFWSKYSDYKASEILNVDETGIYYDMPPRRIWAEVGGSSKVDKSEKHSDRLTAVLTIRADGRKLPILFIVHGKPGGKIEADEIPSYPDGHVYAVQEEAWMDERVWQVYLQYLLKNELVAETPSVILADNLACHVSHASVETICLDLCASLEALPPNSTSVCQPLDVGVMGPLKAKMRSLWLREAPVKTSAEKRGAMIKRTIKAWNSLTEDTIVKSFFKAIPQVYEL</sequence>
<dbReference type="Proteomes" id="UP000481153">
    <property type="component" value="Unassembled WGS sequence"/>
</dbReference>
<keyword evidence="4" id="KW-1185">Reference proteome</keyword>
<dbReference type="InterPro" id="IPR004875">
    <property type="entry name" value="DDE_SF_endonuclease_dom"/>
</dbReference>
<evidence type="ECO:0000313" key="4">
    <source>
        <dbReference type="Proteomes" id="UP000481153"/>
    </source>
</evidence>
<dbReference type="Pfam" id="PF03184">
    <property type="entry name" value="DDE_1"/>
    <property type="match status" value="1"/>
</dbReference>
<name>A0A6G0XEN3_9STRA</name>
<dbReference type="GO" id="GO:0003677">
    <property type="term" value="F:DNA binding"/>
    <property type="evidence" value="ECO:0007669"/>
    <property type="project" value="TreeGrafter"/>
</dbReference>
<proteinExistence type="predicted"/>
<gene>
    <name evidence="3" type="ORF">Ae201684_005595</name>
    <name evidence="2" type="ORF">Ae201684_018389</name>
</gene>
<comment type="caution">
    <text evidence="3">The sequence shown here is derived from an EMBL/GenBank/DDBJ whole genome shotgun (WGS) entry which is preliminary data.</text>
</comment>
<dbReference type="PANTHER" id="PTHR19303:SF57">
    <property type="entry name" value="HTH CENPB-TYPE DOMAIN-CONTAINING PROTEIN"/>
    <property type="match status" value="1"/>
</dbReference>
<dbReference type="EMBL" id="VJMJ01000071">
    <property type="protein sequence ID" value="KAF0738668.1"/>
    <property type="molecule type" value="Genomic_DNA"/>
</dbReference>
<dbReference type="Gene3D" id="3.30.420.10">
    <property type="entry name" value="Ribonuclease H-like superfamily/Ribonuclease H"/>
    <property type="match status" value="1"/>
</dbReference>
<reference evidence="3 4" key="1">
    <citation type="submission" date="2019-07" db="EMBL/GenBank/DDBJ databases">
        <title>Genomics analysis of Aphanomyces spp. identifies a new class of oomycete effector associated with host adaptation.</title>
        <authorList>
            <person name="Gaulin E."/>
        </authorList>
    </citation>
    <scope>NUCLEOTIDE SEQUENCE [LARGE SCALE GENOMIC DNA]</scope>
    <source>
        <strain evidence="3 4">ATCC 201684</strain>
    </source>
</reference>
<organism evidence="3 4">
    <name type="scientific">Aphanomyces euteiches</name>
    <dbReference type="NCBI Taxonomy" id="100861"/>
    <lineage>
        <taxon>Eukaryota</taxon>
        <taxon>Sar</taxon>
        <taxon>Stramenopiles</taxon>
        <taxon>Oomycota</taxon>
        <taxon>Saprolegniomycetes</taxon>
        <taxon>Saprolegniales</taxon>
        <taxon>Verrucalvaceae</taxon>
        <taxon>Aphanomyces</taxon>
    </lineage>
</organism>
<evidence type="ECO:0000313" key="3">
    <source>
        <dbReference type="EMBL" id="KAF0738668.1"/>
    </source>
</evidence>
<accession>A0A6G0XEN3</accession>
<dbReference type="VEuPathDB" id="FungiDB:AeMF1_014940"/>
<evidence type="ECO:0000259" key="1">
    <source>
        <dbReference type="Pfam" id="PF03184"/>
    </source>
</evidence>